<proteinExistence type="predicted"/>
<evidence type="ECO:0000256" key="2">
    <source>
        <dbReference type="SAM" id="Phobius"/>
    </source>
</evidence>
<name>A0A7E4VJ25_PANRE</name>
<keyword evidence="2" id="KW-0472">Membrane</keyword>
<reference evidence="4" key="2">
    <citation type="submission" date="2020-10" db="UniProtKB">
        <authorList>
            <consortium name="WormBaseParasite"/>
        </authorList>
    </citation>
    <scope>IDENTIFICATION</scope>
</reference>
<accession>A0A7E4VJ25</accession>
<keyword evidence="2" id="KW-1133">Transmembrane helix</keyword>
<dbReference type="AlphaFoldDB" id="A0A7E4VJ25"/>
<feature type="transmembrane region" description="Helical" evidence="2">
    <location>
        <begin position="20"/>
        <end position="41"/>
    </location>
</feature>
<keyword evidence="3" id="KW-1185">Reference proteome</keyword>
<sequence>MFSRPTDLLPSLDNPITVILLIKNLVTLCLLATTTTIACCCRKKKPPPPRSEHISEDIVAGGPGACEKSNGINSSMNKTSTTPGATPGATPGNKVKDSDASVRTAKATPNNVWDLAYPTKTETVEEGTTYKTKEEKI</sequence>
<protein>
    <submittedName>
        <fullName evidence="4">Uncharacterized protein</fullName>
    </submittedName>
</protein>
<dbReference type="Proteomes" id="UP000492821">
    <property type="component" value="Unassembled WGS sequence"/>
</dbReference>
<evidence type="ECO:0000313" key="3">
    <source>
        <dbReference type="Proteomes" id="UP000492821"/>
    </source>
</evidence>
<feature type="compositionally biased region" description="Polar residues" evidence="1">
    <location>
        <begin position="70"/>
        <end position="80"/>
    </location>
</feature>
<keyword evidence="2" id="KW-0812">Transmembrane</keyword>
<reference evidence="3" key="1">
    <citation type="journal article" date="2013" name="Genetics">
        <title>The draft genome and transcriptome of Panagrellus redivivus are shaped by the harsh demands of a free-living lifestyle.</title>
        <authorList>
            <person name="Srinivasan J."/>
            <person name="Dillman A.R."/>
            <person name="Macchietto M.G."/>
            <person name="Heikkinen L."/>
            <person name="Lakso M."/>
            <person name="Fracchia K.M."/>
            <person name="Antoshechkin I."/>
            <person name="Mortazavi A."/>
            <person name="Wong G."/>
            <person name="Sternberg P.W."/>
        </authorList>
    </citation>
    <scope>NUCLEOTIDE SEQUENCE [LARGE SCALE GENOMIC DNA]</scope>
    <source>
        <strain evidence="3">MT8872</strain>
    </source>
</reference>
<dbReference type="WBParaSite" id="Pan_g21786.t1">
    <property type="protein sequence ID" value="Pan_g21786.t1"/>
    <property type="gene ID" value="Pan_g21786"/>
</dbReference>
<feature type="region of interest" description="Disordered" evidence="1">
    <location>
        <begin position="44"/>
        <end position="107"/>
    </location>
</feature>
<organism evidence="3 4">
    <name type="scientific">Panagrellus redivivus</name>
    <name type="common">Microworm</name>
    <dbReference type="NCBI Taxonomy" id="6233"/>
    <lineage>
        <taxon>Eukaryota</taxon>
        <taxon>Metazoa</taxon>
        <taxon>Ecdysozoa</taxon>
        <taxon>Nematoda</taxon>
        <taxon>Chromadorea</taxon>
        <taxon>Rhabditida</taxon>
        <taxon>Tylenchina</taxon>
        <taxon>Panagrolaimomorpha</taxon>
        <taxon>Panagrolaimoidea</taxon>
        <taxon>Panagrolaimidae</taxon>
        <taxon>Panagrellus</taxon>
    </lineage>
</organism>
<feature type="compositionally biased region" description="Low complexity" evidence="1">
    <location>
        <begin position="81"/>
        <end position="92"/>
    </location>
</feature>
<evidence type="ECO:0000313" key="4">
    <source>
        <dbReference type="WBParaSite" id="Pan_g21786.t1"/>
    </source>
</evidence>
<evidence type="ECO:0000256" key="1">
    <source>
        <dbReference type="SAM" id="MobiDB-lite"/>
    </source>
</evidence>